<gene>
    <name evidence="2" type="ORF">C7450_106100</name>
</gene>
<dbReference type="PANTHER" id="PTHR43031:SF1">
    <property type="entry name" value="PYRIDINE NUCLEOTIDE-DISULPHIDE OXIDOREDUCTASE"/>
    <property type="match status" value="1"/>
</dbReference>
<name>A0A2V3U610_9HYPH</name>
<dbReference type="GO" id="GO:0016740">
    <property type="term" value="F:transferase activity"/>
    <property type="evidence" value="ECO:0007669"/>
    <property type="project" value="UniProtKB-KW"/>
</dbReference>
<evidence type="ECO:0000313" key="3">
    <source>
        <dbReference type="Proteomes" id="UP000248021"/>
    </source>
</evidence>
<dbReference type="InterPro" id="IPR036873">
    <property type="entry name" value="Rhodanese-like_dom_sf"/>
</dbReference>
<accession>A0A2V3U610</accession>
<dbReference type="EMBL" id="QJJK01000006">
    <property type="protein sequence ID" value="PXW57928.1"/>
    <property type="molecule type" value="Genomic_DNA"/>
</dbReference>
<keyword evidence="3" id="KW-1185">Reference proteome</keyword>
<feature type="domain" description="Rhodanese" evidence="1">
    <location>
        <begin position="277"/>
        <end position="354"/>
    </location>
</feature>
<comment type="caution">
    <text evidence="2">The sequence shown here is derived from an EMBL/GenBank/DDBJ whole genome shotgun (WGS) entry which is preliminary data.</text>
</comment>
<dbReference type="InterPro" id="IPR001763">
    <property type="entry name" value="Rhodanese-like_dom"/>
</dbReference>
<evidence type="ECO:0000313" key="2">
    <source>
        <dbReference type="EMBL" id="PXW57928.1"/>
    </source>
</evidence>
<dbReference type="SUPFAM" id="SSF52821">
    <property type="entry name" value="Rhodanese/Cell cycle control phosphatase"/>
    <property type="match status" value="3"/>
</dbReference>
<reference evidence="2 3" key="1">
    <citation type="submission" date="2018-05" db="EMBL/GenBank/DDBJ databases">
        <title>Genomic Encyclopedia of Type Strains, Phase IV (KMG-IV): sequencing the most valuable type-strain genomes for metagenomic binning, comparative biology and taxonomic classification.</title>
        <authorList>
            <person name="Goeker M."/>
        </authorList>
    </citation>
    <scope>NUCLEOTIDE SEQUENCE [LARGE SCALE GENOMIC DNA]</scope>
    <source>
        <strain evidence="2 3">DSM 6462</strain>
    </source>
</reference>
<dbReference type="AlphaFoldDB" id="A0A2V3U610"/>
<dbReference type="Proteomes" id="UP000248021">
    <property type="component" value="Unassembled WGS sequence"/>
</dbReference>
<organism evidence="2 3">
    <name type="scientific">Chelatococcus asaccharovorans</name>
    <dbReference type="NCBI Taxonomy" id="28210"/>
    <lineage>
        <taxon>Bacteria</taxon>
        <taxon>Pseudomonadati</taxon>
        <taxon>Pseudomonadota</taxon>
        <taxon>Alphaproteobacteria</taxon>
        <taxon>Hyphomicrobiales</taxon>
        <taxon>Chelatococcaceae</taxon>
        <taxon>Chelatococcus</taxon>
    </lineage>
</organism>
<dbReference type="SMART" id="SM00450">
    <property type="entry name" value="RHOD"/>
    <property type="match status" value="3"/>
</dbReference>
<dbReference type="PANTHER" id="PTHR43031">
    <property type="entry name" value="FAD-DEPENDENT OXIDOREDUCTASE"/>
    <property type="match status" value="1"/>
</dbReference>
<proteinExistence type="predicted"/>
<evidence type="ECO:0000259" key="1">
    <source>
        <dbReference type="PROSITE" id="PS50206"/>
    </source>
</evidence>
<dbReference type="RefSeq" id="WP_110375255.1">
    <property type="nucleotide sequence ID" value="NZ_JAHBRY010000001.1"/>
</dbReference>
<protein>
    <submittedName>
        <fullName evidence="2">Rhodanese-related sulfurtransferase</fullName>
    </submittedName>
</protein>
<feature type="domain" description="Rhodanese" evidence="1">
    <location>
        <begin position="140"/>
        <end position="231"/>
    </location>
</feature>
<keyword evidence="2" id="KW-0808">Transferase</keyword>
<sequence length="364" mass="39047">MTIHIIDPAILSAWLGDGRELAVIDLRNSEEFGKGEPLYATNIPAARLLIEISRFVPRRVVRTVLVDGGDGIAARLTSQLAAAGWTDIHALDGGIPAWLAGTGVVRPTFDEPGVSFSVRVRDAERTPVLTVADLAALRAAGDDHVVLDSRTVEEFAIDHVPGAIAVPGAELVLRFADLVPSPDTRVVISCAGLPRAILGAQTLIDAGVPNPVAYLHDGTRAWRDAGWSLETGLTRSYAPQVSDAALRLARQRADALSARDATPEVNLAAARAWQADQARTTYLLDVRTLEEYSLDHLPETLSAPGGQLLGVAFRTLAVRHARVVLIDDLVGARAAVTAHWLRRRGFEIAILRHPFADARSRAVA</sequence>
<feature type="domain" description="Rhodanese" evidence="1">
    <location>
        <begin position="17"/>
        <end position="107"/>
    </location>
</feature>
<dbReference type="Pfam" id="PF00581">
    <property type="entry name" value="Rhodanese"/>
    <property type="match status" value="2"/>
</dbReference>
<dbReference type="Gene3D" id="3.40.250.10">
    <property type="entry name" value="Rhodanese-like domain"/>
    <property type="match status" value="3"/>
</dbReference>
<dbReference type="OrthoDB" id="9789585at2"/>
<dbReference type="PROSITE" id="PS50206">
    <property type="entry name" value="RHODANESE_3"/>
    <property type="match status" value="3"/>
</dbReference>
<dbReference type="InterPro" id="IPR050229">
    <property type="entry name" value="GlpE_sulfurtransferase"/>
</dbReference>